<evidence type="ECO:0000256" key="4">
    <source>
        <dbReference type="ARBA" id="ARBA00023136"/>
    </source>
</evidence>
<dbReference type="GO" id="GO:0016020">
    <property type="term" value="C:membrane"/>
    <property type="evidence" value="ECO:0007669"/>
    <property type="project" value="UniProtKB-SubCell"/>
</dbReference>
<comment type="subcellular location">
    <subcellularLocation>
        <location evidence="1">Membrane</location>
        <topology evidence="1">Multi-pass membrane protein</topology>
    </subcellularLocation>
</comment>
<organism evidence="5 6">
    <name type="scientific">Fraxinus pennsylvanica</name>
    <dbReference type="NCBI Taxonomy" id="56036"/>
    <lineage>
        <taxon>Eukaryota</taxon>
        <taxon>Viridiplantae</taxon>
        <taxon>Streptophyta</taxon>
        <taxon>Embryophyta</taxon>
        <taxon>Tracheophyta</taxon>
        <taxon>Spermatophyta</taxon>
        <taxon>Magnoliopsida</taxon>
        <taxon>eudicotyledons</taxon>
        <taxon>Gunneridae</taxon>
        <taxon>Pentapetalae</taxon>
        <taxon>asterids</taxon>
        <taxon>lamiids</taxon>
        <taxon>Lamiales</taxon>
        <taxon>Oleaceae</taxon>
        <taxon>Oleeae</taxon>
        <taxon>Fraxinus</taxon>
    </lineage>
</organism>
<keyword evidence="6" id="KW-1185">Reference proteome</keyword>
<name>A0AAD1YMX5_9LAMI</name>
<reference evidence="5" key="1">
    <citation type="submission" date="2023-05" db="EMBL/GenBank/DDBJ databases">
        <authorList>
            <person name="Huff M."/>
        </authorList>
    </citation>
    <scope>NUCLEOTIDE SEQUENCE</scope>
</reference>
<protein>
    <submittedName>
        <fullName evidence="5">Uncharacterized protein</fullName>
    </submittedName>
</protein>
<evidence type="ECO:0000256" key="2">
    <source>
        <dbReference type="ARBA" id="ARBA00022692"/>
    </source>
</evidence>
<sequence>MATSGAVSYGVYDILKSAYLHSPKGRKRLSQLGRLNALQQLEVGPTRTSLYGAITGASSEAATYPFELVGRKLQMQARETKMSTLQTRVKIVEQGGIPALCAGLFPCLLQVNE</sequence>
<gene>
    <name evidence="5" type="ORF">FPE_LOCUS600</name>
</gene>
<dbReference type="AlphaFoldDB" id="A0AAD1YMX5"/>
<dbReference type="EMBL" id="OU503036">
    <property type="protein sequence ID" value="CAI9753169.1"/>
    <property type="molecule type" value="Genomic_DNA"/>
</dbReference>
<proteinExistence type="predicted"/>
<dbReference type="PANTHER" id="PTHR24089">
    <property type="entry name" value="SOLUTE CARRIER FAMILY 25"/>
    <property type="match status" value="1"/>
</dbReference>
<dbReference type="InterPro" id="IPR023395">
    <property type="entry name" value="MCP_dom_sf"/>
</dbReference>
<dbReference type="Gene3D" id="1.50.40.10">
    <property type="entry name" value="Mitochondrial carrier domain"/>
    <property type="match status" value="1"/>
</dbReference>
<dbReference type="Proteomes" id="UP000834106">
    <property type="component" value="Chromosome 1"/>
</dbReference>
<keyword evidence="2" id="KW-0812">Transmembrane</keyword>
<evidence type="ECO:0000256" key="1">
    <source>
        <dbReference type="ARBA" id="ARBA00004141"/>
    </source>
</evidence>
<dbReference type="SUPFAM" id="SSF103506">
    <property type="entry name" value="Mitochondrial carrier"/>
    <property type="match status" value="1"/>
</dbReference>
<evidence type="ECO:0000256" key="3">
    <source>
        <dbReference type="ARBA" id="ARBA00022737"/>
    </source>
</evidence>
<evidence type="ECO:0000313" key="6">
    <source>
        <dbReference type="Proteomes" id="UP000834106"/>
    </source>
</evidence>
<accession>A0AAD1YMX5</accession>
<dbReference type="InterPro" id="IPR018108">
    <property type="entry name" value="MCP_transmembrane"/>
</dbReference>
<evidence type="ECO:0000313" key="5">
    <source>
        <dbReference type="EMBL" id="CAI9753169.1"/>
    </source>
</evidence>
<keyword evidence="4" id="KW-0472">Membrane</keyword>
<keyword evidence="3" id="KW-0677">Repeat</keyword>
<dbReference type="Pfam" id="PF00153">
    <property type="entry name" value="Mito_carr"/>
    <property type="match status" value="1"/>
</dbReference>